<evidence type="ECO:0000259" key="3">
    <source>
        <dbReference type="Pfam" id="PF13359"/>
    </source>
</evidence>
<dbReference type="EMBL" id="BAABKC010000122">
    <property type="protein sequence ID" value="GAA5076906.1"/>
    <property type="molecule type" value="Genomic_DNA"/>
</dbReference>
<evidence type="ECO:0000256" key="2">
    <source>
        <dbReference type="ARBA" id="ARBA00022723"/>
    </source>
</evidence>
<dbReference type="Pfam" id="PF13359">
    <property type="entry name" value="DDE_Tnp_4"/>
    <property type="match status" value="1"/>
</dbReference>
<gene>
    <name evidence="4" type="ORF">GCM10023336_67250</name>
</gene>
<comment type="caution">
    <text evidence="4">The sequence shown here is derived from an EMBL/GenBank/DDBJ whole genome shotgun (WGS) entry which is preliminary data.</text>
</comment>
<evidence type="ECO:0000256" key="1">
    <source>
        <dbReference type="ARBA" id="ARBA00001968"/>
    </source>
</evidence>
<keyword evidence="2" id="KW-0479">Metal-binding</keyword>
<accession>A0ABP9LIX5</accession>
<dbReference type="Proteomes" id="UP001500124">
    <property type="component" value="Unassembled WGS sequence"/>
</dbReference>
<evidence type="ECO:0000313" key="5">
    <source>
        <dbReference type="Proteomes" id="UP001500124"/>
    </source>
</evidence>
<proteinExistence type="predicted"/>
<evidence type="ECO:0000313" key="4">
    <source>
        <dbReference type="EMBL" id="GAA5076906.1"/>
    </source>
</evidence>
<feature type="domain" description="DDE Tnp4" evidence="3">
    <location>
        <begin position="1"/>
        <end position="117"/>
    </location>
</feature>
<dbReference type="InterPro" id="IPR027806">
    <property type="entry name" value="HARBI1_dom"/>
</dbReference>
<keyword evidence="5" id="KW-1185">Reference proteome</keyword>
<comment type="cofactor">
    <cofactor evidence="1">
        <name>a divalent metal cation</name>
        <dbReference type="ChEBI" id="CHEBI:60240"/>
    </cofactor>
</comment>
<sequence length="127" mass="13736">MNVQVIADPAGRLLWAPLALPGSVHDIKVARTHGIIGALAGGGVDCWADKGYRGAAGTVRVPHWGRWETLSPGQRAVNCSQAKIRVLGEQAMATLRIWRLMRKLRCSTSRITSLVQADVTVHLTCTN</sequence>
<reference evidence="5" key="1">
    <citation type="journal article" date="2019" name="Int. J. Syst. Evol. Microbiol.">
        <title>The Global Catalogue of Microorganisms (GCM) 10K type strain sequencing project: providing services to taxonomists for standard genome sequencing and annotation.</title>
        <authorList>
            <consortium name="The Broad Institute Genomics Platform"/>
            <consortium name="The Broad Institute Genome Sequencing Center for Infectious Disease"/>
            <person name="Wu L."/>
            <person name="Ma J."/>
        </authorList>
    </citation>
    <scope>NUCLEOTIDE SEQUENCE [LARGE SCALE GENOMIC DNA]</scope>
    <source>
        <strain evidence="5">JCM 18410</strain>
    </source>
</reference>
<name>A0ABP9LIX5_9ACTN</name>
<organism evidence="4 5">
    <name type="scientific">Streptomyces similanensis</name>
    <dbReference type="NCBI Taxonomy" id="1274988"/>
    <lineage>
        <taxon>Bacteria</taxon>
        <taxon>Bacillati</taxon>
        <taxon>Actinomycetota</taxon>
        <taxon>Actinomycetes</taxon>
        <taxon>Kitasatosporales</taxon>
        <taxon>Streptomycetaceae</taxon>
        <taxon>Streptomyces</taxon>
    </lineage>
</organism>
<protein>
    <recommendedName>
        <fullName evidence="3">DDE Tnp4 domain-containing protein</fullName>
    </recommendedName>
</protein>